<dbReference type="Proteomes" id="UP000192257">
    <property type="component" value="Unassembled WGS sequence"/>
</dbReference>
<sequence length="101" mass="11763">MVLFTFLNFGGRFLKGRDVGGLLILVYSKSHLEIHIKTKSQLIKGCLQNCRQFKNHNQNLPLPQKNNKYKRKSPSPNLNLGKCLFQNYPKILHKKLKTQQK</sequence>
<evidence type="ECO:0000313" key="2">
    <source>
        <dbReference type="EMBL" id="ORC82516.1"/>
    </source>
</evidence>
<feature type="region of interest" description="Disordered" evidence="1">
    <location>
        <begin position="57"/>
        <end position="77"/>
    </location>
</feature>
<feature type="compositionally biased region" description="Polar residues" evidence="1">
    <location>
        <begin position="57"/>
        <end position="66"/>
    </location>
</feature>
<dbReference type="GeneID" id="39991249"/>
<reference evidence="2 3" key="1">
    <citation type="submission" date="2017-03" db="EMBL/GenBank/DDBJ databases">
        <title>An alternative strategy for trypanosome survival in the mammalian bloodstream revealed through genome and transcriptome analysis of the ubiquitous bovine parasite Trypanosoma (Megatrypanum) theileri.</title>
        <authorList>
            <person name="Kelly S."/>
            <person name="Ivens A."/>
            <person name="Mott A."/>
            <person name="O'Neill E."/>
            <person name="Emms D."/>
            <person name="Macleod O."/>
            <person name="Voorheis P."/>
            <person name="Matthews J."/>
            <person name="Matthews K."/>
            <person name="Carrington M."/>
        </authorList>
    </citation>
    <scope>NUCLEOTIDE SEQUENCE [LARGE SCALE GENOMIC DNA]</scope>
    <source>
        <strain evidence="2">Edinburgh</strain>
    </source>
</reference>
<keyword evidence="3" id="KW-1185">Reference proteome</keyword>
<name>A0A1X0NET9_9TRYP</name>
<evidence type="ECO:0000256" key="1">
    <source>
        <dbReference type="SAM" id="MobiDB-lite"/>
    </source>
</evidence>
<organism evidence="2 3">
    <name type="scientific">Trypanosoma theileri</name>
    <dbReference type="NCBI Taxonomy" id="67003"/>
    <lineage>
        <taxon>Eukaryota</taxon>
        <taxon>Discoba</taxon>
        <taxon>Euglenozoa</taxon>
        <taxon>Kinetoplastea</taxon>
        <taxon>Metakinetoplastina</taxon>
        <taxon>Trypanosomatida</taxon>
        <taxon>Trypanosomatidae</taxon>
        <taxon>Trypanosoma</taxon>
    </lineage>
</organism>
<accession>A0A1X0NET9</accession>
<comment type="caution">
    <text evidence="2">The sequence shown here is derived from an EMBL/GenBank/DDBJ whole genome shotgun (WGS) entry which is preliminary data.</text>
</comment>
<protein>
    <submittedName>
        <fullName evidence="2">Uncharacterized protein</fullName>
    </submittedName>
</protein>
<proteinExistence type="predicted"/>
<evidence type="ECO:0000313" key="3">
    <source>
        <dbReference type="Proteomes" id="UP000192257"/>
    </source>
</evidence>
<dbReference type="RefSeq" id="XP_028877233.1">
    <property type="nucleotide sequence ID" value="XM_029031469.1"/>
</dbReference>
<dbReference type="EMBL" id="NBCO01000089">
    <property type="protein sequence ID" value="ORC82516.1"/>
    <property type="molecule type" value="Genomic_DNA"/>
</dbReference>
<dbReference type="AlphaFoldDB" id="A0A1X0NET9"/>
<dbReference type="VEuPathDB" id="TriTrypDB:TM35_000891000"/>
<gene>
    <name evidence="2" type="ORF">TM35_000891000</name>
</gene>